<gene>
    <name evidence="2" type="ORF">NESM_000225400</name>
</gene>
<dbReference type="PANTHER" id="PTHR13247:SF0">
    <property type="entry name" value="MITOCHONDRIAL FISSION 1 PROTEIN"/>
    <property type="match status" value="1"/>
</dbReference>
<feature type="compositionally biased region" description="Low complexity" evidence="1">
    <location>
        <begin position="156"/>
        <end position="177"/>
    </location>
</feature>
<protein>
    <submittedName>
        <fullName evidence="2">Uncharacterized protein</fullName>
    </submittedName>
</protein>
<accession>A0AAW0F6G8</accession>
<evidence type="ECO:0000313" key="3">
    <source>
        <dbReference type="Proteomes" id="UP001430356"/>
    </source>
</evidence>
<feature type="compositionally biased region" description="Low complexity" evidence="1">
    <location>
        <begin position="223"/>
        <end position="266"/>
    </location>
</feature>
<reference evidence="2 3" key="1">
    <citation type="journal article" date="2021" name="MBio">
        <title>A New Model Trypanosomatid, Novymonas esmeraldas: Genomic Perception of Its 'Candidatus Pandoraea novymonadis' Endosymbiont.</title>
        <authorList>
            <person name="Zakharova A."/>
            <person name="Saura A."/>
            <person name="Butenko A."/>
            <person name="Podesvova L."/>
            <person name="Warmusova S."/>
            <person name="Kostygov A.Y."/>
            <person name="Nenarokova A."/>
            <person name="Lukes J."/>
            <person name="Opperdoes F.R."/>
            <person name="Yurchenko V."/>
        </authorList>
    </citation>
    <scope>NUCLEOTIDE SEQUENCE [LARGE SCALE GENOMIC DNA]</scope>
    <source>
        <strain evidence="2 3">E262AT.01</strain>
    </source>
</reference>
<dbReference type="Gene3D" id="1.25.40.10">
    <property type="entry name" value="Tetratricopeptide repeat domain"/>
    <property type="match status" value="1"/>
</dbReference>
<dbReference type="Proteomes" id="UP001430356">
    <property type="component" value="Unassembled WGS sequence"/>
</dbReference>
<dbReference type="GO" id="GO:0000266">
    <property type="term" value="P:mitochondrial fission"/>
    <property type="evidence" value="ECO:0007669"/>
    <property type="project" value="InterPro"/>
</dbReference>
<sequence>MFWSSAAPSEAEADLAEPTSFFEALRILRSANSHYAAIIHPCPEQVRDLDSVIKGLRLQLEAGVDEAAGDETAYELAVALLWHSNPSLVEEGTQLMDYLLRERWNQRWSTVVHHRRGGATTKGEDGDEAAQRRLVHSAGDESVDDDEWVPAAAGDASARNVVASRSAPTDAASGATSATAPSYLMGAAVRFATAPPPPEDECGSEPPSLVRDRACSSLLTGDRSGTSAAPSSAAMPRSAAASSSAGSAQRSSGTSYTSPGTASASTDALSTASCNASERDEARLATCYYHLAVGHTKLRNNEKALFYLSNAQRLHRRSKEVLLLRRLLCARLHVRHVMLRSVPLLAVGLLFL</sequence>
<evidence type="ECO:0000256" key="1">
    <source>
        <dbReference type="SAM" id="MobiDB-lite"/>
    </source>
</evidence>
<organism evidence="2 3">
    <name type="scientific">Novymonas esmeraldas</name>
    <dbReference type="NCBI Taxonomy" id="1808958"/>
    <lineage>
        <taxon>Eukaryota</taxon>
        <taxon>Discoba</taxon>
        <taxon>Euglenozoa</taxon>
        <taxon>Kinetoplastea</taxon>
        <taxon>Metakinetoplastina</taxon>
        <taxon>Trypanosomatida</taxon>
        <taxon>Trypanosomatidae</taxon>
        <taxon>Novymonas</taxon>
    </lineage>
</organism>
<evidence type="ECO:0000313" key="2">
    <source>
        <dbReference type="EMBL" id="KAK7201609.1"/>
    </source>
</evidence>
<dbReference type="InterPro" id="IPR016543">
    <property type="entry name" value="Fis1"/>
</dbReference>
<proteinExistence type="predicted"/>
<dbReference type="GO" id="GO:0005778">
    <property type="term" value="C:peroxisomal membrane"/>
    <property type="evidence" value="ECO:0007669"/>
    <property type="project" value="TreeGrafter"/>
</dbReference>
<dbReference type="SUPFAM" id="SSF48452">
    <property type="entry name" value="TPR-like"/>
    <property type="match status" value="1"/>
</dbReference>
<dbReference type="GO" id="GO:0000422">
    <property type="term" value="P:autophagy of mitochondrion"/>
    <property type="evidence" value="ECO:0007669"/>
    <property type="project" value="TreeGrafter"/>
</dbReference>
<dbReference type="PANTHER" id="PTHR13247">
    <property type="entry name" value="TETRATRICOPEPTIDE REPEAT PROTEIN 11 TPR REPEAT PROTEIN 11"/>
    <property type="match status" value="1"/>
</dbReference>
<keyword evidence="3" id="KW-1185">Reference proteome</keyword>
<feature type="region of interest" description="Disordered" evidence="1">
    <location>
        <begin position="155"/>
        <end position="177"/>
    </location>
</feature>
<dbReference type="EMBL" id="JAECZO010000017">
    <property type="protein sequence ID" value="KAK7201609.1"/>
    <property type="molecule type" value="Genomic_DNA"/>
</dbReference>
<comment type="caution">
    <text evidence="2">The sequence shown here is derived from an EMBL/GenBank/DDBJ whole genome shotgun (WGS) entry which is preliminary data.</text>
</comment>
<dbReference type="InterPro" id="IPR011990">
    <property type="entry name" value="TPR-like_helical_dom_sf"/>
</dbReference>
<dbReference type="GO" id="GO:0016559">
    <property type="term" value="P:peroxisome fission"/>
    <property type="evidence" value="ECO:0007669"/>
    <property type="project" value="TreeGrafter"/>
</dbReference>
<dbReference type="AlphaFoldDB" id="A0AAW0F6G8"/>
<feature type="region of interest" description="Disordered" evidence="1">
    <location>
        <begin position="219"/>
        <end position="266"/>
    </location>
</feature>
<name>A0AAW0F6G8_9TRYP</name>
<dbReference type="GO" id="GO:0005741">
    <property type="term" value="C:mitochondrial outer membrane"/>
    <property type="evidence" value="ECO:0007669"/>
    <property type="project" value="TreeGrafter"/>
</dbReference>